<feature type="non-terminal residue" evidence="2">
    <location>
        <position position="282"/>
    </location>
</feature>
<dbReference type="PANTHER" id="PTHR19303:SF74">
    <property type="entry name" value="POGO TRANSPOSABLE ELEMENT WITH KRAB DOMAIN"/>
    <property type="match status" value="1"/>
</dbReference>
<keyword evidence="3" id="KW-1185">Reference proteome</keyword>
<dbReference type="AlphaFoldDB" id="A0A3N4HHS4"/>
<proteinExistence type="predicted"/>
<protein>
    <submittedName>
        <fullName evidence="2">DDE-domain-containing protein</fullName>
    </submittedName>
</protein>
<dbReference type="InterPro" id="IPR004875">
    <property type="entry name" value="DDE_SF_endonuclease_dom"/>
</dbReference>
<dbReference type="GO" id="GO:0003677">
    <property type="term" value="F:DNA binding"/>
    <property type="evidence" value="ECO:0007669"/>
    <property type="project" value="TreeGrafter"/>
</dbReference>
<reference evidence="2 3" key="1">
    <citation type="journal article" date="2018" name="Nat. Ecol. Evol.">
        <title>Pezizomycetes genomes reveal the molecular basis of ectomycorrhizal truffle lifestyle.</title>
        <authorList>
            <person name="Murat C."/>
            <person name="Payen T."/>
            <person name="Noel B."/>
            <person name="Kuo A."/>
            <person name="Morin E."/>
            <person name="Chen J."/>
            <person name="Kohler A."/>
            <person name="Krizsan K."/>
            <person name="Balestrini R."/>
            <person name="Da Silva C."/>
            <person name="Montanini B."/>
            <person name="Hainaut M."/>
            <person name="Levati E."/>
            <person name="Barry K.W."/>
            <person name="Belfiori B."/>
            <person name="Cichocki N."/>
            <person name="Clum A."/>
            <person name="Dockter R.B."/>
            <person name="Fauchery L."/>
            <person name="Guy J."/>
            <person name="Iotti M."/>
            <person name="Le Tacon F."/>
            <person name="Lindquist E.A."/>
            <person name="Lipzen A."/>
            <person name="Malagnac F."/>
            <person name="Mello A."/>
            <person name="Molinier V."/>
            <person name="Miyauchi S."/>
            <person name="Poulain J."/>
            <person name="Riccioni C."/>
            <person name="Rubini A."/>
            <person name="Sitrit Y."/>
            <person name="Splivallo R."/>
            <person name="Traeger S."/>
            <person name="Wang M."/>
            <person name="Zifcakova L."/>
            <person name="Wipf D."/>
            <person name="Zambonelli A."/>
            <person name="Paolocci F."/>
            <person name="Nowrousian M."/>
            <person name="Ottonello S."/>
            <person name="Baldrian P."/>
            <person name="Spatafora J.W."/>
            <person name="Henrissat B."/>
            <person name="Nagy L.G."/>
            <person name="Aury J.M."/>
            <person name="Wincker P."/>
            <person name="Grigoriev I.V."/>
            <person name="Bonfante P."/>
            <person name="Martin F.M."/>
        </authorList>
    </citation>
    <scope>NUCLEOTIDE SEQUENCE [LARGE SCALE GENOMIC DNA]</scope>
    <source>
        <strain evidence="2 3">RN42</strain>
    </source>
</reference>
<dbReference type="STRING" id="1160509.A0A3N4HHS4"/>
<dbReference type="GO" id="GO:0005634">
    <property type="term" value="C:nucleus"/>
    <property type="evidence" value="ECO:0007669"/>
    <property type="project" value="TreeGrafter"/>
</dbReference>
<sequence length="282" mass="32283">PTVSGKWSRRFLKRHPEYLIQRQYTMESDRKTAQQTPEEIKQWLEKFRALCKQYKIKATDIWNADKSGFRVGIGKDQFVITLDASRRPTLGSASCRELVTVIECVSAAGAAIDPMVVMPGSDHLEDWYAETGLGDDYAVAVSDTGYINDAVSLEWVHHFDEETRKVQVGEYRLLLLDGHISHCTVEFVRYCDDNKIIPLCLLPHTTHFLQPLDVMIFQPYKHFHSKAIEEATRLGNPDFDKIEFLANLTSIRQQAMKETTIRSSFRATGLEPFDVDLVLDKL</sequence>
<dbReference type="Pfam" id="PF03184">
    <property type="entry name" value="DDE_1"/>
    <property type="match status" value="1"/>
</dbReference>
<accession>A0A3N4HHS4</accession>
<dbReference type="Proteomes" id="UP000275078">
    <property type="component" value="Unassembled WGS sequence"/>
</dbReference>
<dbReference type="EMBL" id="ML119818">
    <property type="protein sequence ID" value="RPA73509.1"/>
    <property type="molecule type" value="Genomic_DNA"/>
</dbReference>
<feature type="non-terminal residue" evidence="2">
    <location>
        <position position="1"/>
    </location>
</feature>
<organism evidence="2 3">
    <name type="scientific">Ascobolus immersus RN42</name>
    <dbReference type="NCBI Taxonomy" id="1160509"/>
    <lineage>
        <taxon>Eukaryota</taxon>
        <taxon>Fungi</taxon>
        <taxon>Dikarya</taxon>
        <taxon>Ascomycota</taxon>
        <taxon>Pezizomycotina</taxon>
        <taxon>Pezizomycetes</taxon>
        <taxon>Pezizales</taxon>
        <taxon>Ascobolaceae</taxon>
        <taxon>Ascobolus</taxon>
    </lineage>
</organism>
<name>A0A3N4HHS4_ASCIM</name>
<dbReference type="InterPro" id="IPR050863">
    <property type="entry name" value="CenT-Element_Derived"/>
</dbReference>
<dbReference type="OrthoDB" id="5422709at2759"/>
<evidence type="ECO:0000259" key="1">
    <source>
        <dbReference type="Pfam" id="PF03184"/>
    </source>
</evidence>
<feature type="domain" description="DDE-1" evidence="1">
    <location>
        <begin position="97"/>
        <end position="265"/>
    </location>
</feature>
<evidence type="ECO:0000313" key="2">
    <source>
        <dbReference type="EMBL" id="RPA73509.1"/>
    </source>
</evidence>
<evidence type="ECO:0000313" key="3">
    <source>
        <dbReference type="Proteomes" id="UP000275078"/>
    </source>
</evidence>
<dbReference type="PANTHER" id="PTHR19303">
    <property type="entry name" value="TRANSPOSON"/>
    <property type="match status" value="1"/>
</dbReference>
<gene>
    <name evidence="2" type="ORF">BJ508DRAFT_199954</name>
</gene>